<dbReference type="Gramene" id="RZC84311">
    <property type="protein sequence ID" value="RZC84311"/>
    <property type="gene ID" value="C5167_047096"/>
</dbReference>
<reference evidence="2 3" key="1">
    <citation type="journal article" date="2018" name="Science">
        <title>The opium poppy genome and morphinan production.</title>
        <authorList>
            <person name="Guo L."/>
            <person name="Winzer T."/>
            <person name="Yang X."/>
            <person name="Li Y."/>
            <person name="Ning Z."/>
            <person name="He Z."/>
            <person name="Teodor R."/>
            <person name="Lu Y."/>
            <person name="Bowser T.A."/>
            <person name="Graham I.A."/>
            <person name="Ye K."/>
        </authorList>
    </citation>
    <scope>NUCLEOTIDE SEQUENCE [LARGE SCALE GENOMIC DNA]</scope>
    <source>
        <strain evidence="3">cv. HN1</strain>
        <tissue evidence="2">Leaves</tissue>
    </source>
</reference>
<keyword evidence="3" id="KW-1185">Reference proteome</keyword>
<evidence type="ECO:0000313" key="2">
    <source>
        <dbReference type="EMBL" id="RZC84311.1"/>
    </source>
</evidence>
<protein>
    <submittedName>
        <fullName evidence="2">Uncharacterized protein</fullName>
    </submittedName>
</protein>
<feature type="region of interest" description="Disordered" evidence="1">
    <location>
        <begin position="1"/>
        <end position="33"/>
    </location>
</feature>
<organism evidence="2 3">
    <name type="scientific">Papaver somniferum</name>
    <name type="common">Opium poppy</name>
    <dbReference type="NCBI Taxonomy" id="3469"/>
    <lineage>
        <taxon>Eukaryota</taxon>
        <taxon>Viridiplantae</taxon>
        <taxon>Streptophyta</taxon>
        <taxon>Embryophyta</taxon>
        <taxon>Tracheophyta</taxon>
        <taxon>Spermatophyta</taxon>
        <taxon>Magnoliopsida</taxon>
        <taxon>Ranunculales</taxon>
        <taxon>Papaveraceae</taxon>
        <taxon>Papaveroideae</taxon>
        <taxon>Papaver</taxon>
    </lineage>
</organism>
<dbReference type="AlphaFoldDB" id="A0A4Y7LJ94"/>
<evidence type="ECO:0000256" key="1">
    <source>
        <dbReference type="SAM" id="MobiDB-lite"/>
    </source>
</evidence>
<gene>
    <name evidence="2" type="ORF">C5167_047096</name>
</gene>
<dbReference type="EMBL" id="CM010725">
    <property type="protein sequence ID" value="RZC84311.1"/>
    <property type="molecule type" value="Genomic_DNA"/>
</dbReference>
<accession>A0A4Y7LJ94</accession>
<feature type="compositionally biased region" description="Basic and acidic residues" evidence="1">
    <location>
        <begin position="1"/>
        <end position="27"/>
    </location>
</feature>
<evidence type="ECO:0000313" key="3">
    <source>
        <dbReference type="Proteomes" id="UP000316621"/>
    </source>
</evidence>
<proteinExistence type="predicted"/>
<sequence length="33" mass="3831">MDGRNIKEGDRDKPKDLKDLKGHEDISISKYKT</sequence>
<dbReference type="Proteomes" id="UP000316621">
    <property type="component" value="Chromosome 11"/>
</dbReference>
<name>A0A4Y7LJ94_PAPSO</name>